<proteinExistence type="predicted"/>
<feature type="compositionally biased region" description="Basic and acidic residues" evidence="1">
    <location>
        <begin position="76"/>
        <end position="85"/>
    </location>
</feature>
<feature type="compositionally biased region" description="Basic and acidic residues" evidence="1">
    <location>
        <begin position="52"/>
        <end position="65"/>
    </location>
</feature>
<evidence type="ECO:0000313" key="2">
    <source>
        <dbReference type="EMBL" id="KAF9527539.1"/>
    </source>
</evidence>
<reference evidence="2" key="1">
    <citation type="submission" date="2020-11" db="EMBL/GenBank/DDBJ databases">
        <authorList>
            <consortium name="DOE Joint Genome Institute"/>
            <person name="Ahrendt S."/>
            <person name="Riley R."/>
            <person name="Andreopoulos W."/>
            <person name="Labutti K."/>
            <person name="Pangilinan J."/>
            <person name="Ruiz-Duenas F.J."/>
            <person name="Barrasa J.M."/>
            <person name="Sanchez-Garcia M."/>
            <person name="Camarero S."/>
            <person name="Miyauchi S."/>
            <person name="Serrano A."/>
            <person name="Linde D."/>
            <person name="Babiker R."/>
            <person name="Drula E."/>
            <person name="Ayuso-Fernandez I."/>
            <person name="Pacheco R."/>
            <person name="Padilla G."/>
            <person name="Ferreira P."/>
            <person name="Barriuso J."/>
            <person name="Kellner H."/>
            <person name="Castanera R."/>
            <person name="Alfaro M."/>
            <person name="Ramirez L."/>
            <person name="Pisabarro A.G."/>
            <person name="Kuo A."/>
            <person name="Tritt A."/>
            <person name="Lipzen A."/>
            <person name="He G."/>
            <person name="Yan M."/>
            <person name="Ng V."/>
            <person name="Cullen D."/>
            <person name="Martin F."/>
            <person name="Rosso M.-N."/>
            <person name="Henrissat B."/>
            <person name="Hibbett D."/>
            <person name="Martinez A.T."/>
            <person name="Grigoriev I.V."/>
        </authorList>
    </citation>
    <scope>NUCLEOTIDE SEQUENCE</scope>
    <source>
        <strain evidence="2">CBS 506.95</strain>
    </source>
</reference>
<accession>A0A9P6JPD0</accession>
<dbReference type="AlphaFoldDB" id="A0A9P6JPD0"/>
<sequence>MDRLLESNSNLFALALGIVLTLYLVTCDRRPSKCVPIESQGRAFQPPSKASGQDDVKDSYSHRPPEPNLVQDFDGTDGRKSTLRN</sequence>
<name>A0A9P6JPD0_9AGAR</name>
<dbReference type="Proteomes" id="UP000807306">
    <property type="component" value="Unassembled WGS sequence"/>
</dbReference>
<protein>
    <submittedName>
        <fullName evidence="2">Uncharacterized protein</fullName>
    </submittedName>
</protein>
<gene>
    <name evidence="2" type="ORF">CPB83DRAFT_855968</name>
</gene>
<feature type="region of interest" description="Disordered" evidence="1">
    <location>
        <begin position="38"/>
        <end position="85"/>
    </location>
</feature>
<evidence type="ECO:0000313" key="3">
    <source>
        <dbReference type="Proteomes" id="UP000807306"/>
    </source>
</evidence>
<dbReference type="EMBL" id="MU157860">
    <property type="protein sequence ID" value="KAF9527539.1"/>
    <property type="molecule type" value="Genomic_DNA"/>
</dbReference>
<organism evidence="2 3">
    <name type="scientific">Crepidotus variabilis</name>
    <dbReference type="NCBI Taxonomy" id="179855"/>
    <lineage>
        <taxon>Eukaryota</taxon>
        <taxon>Fungi</taxon>
        <taxon>Dikarya</taxon>
        <taxon>Basidiomycota</taxon>
        <taxon>Agaricomycotina</taxon>
        <taxon>Agaricomycetes</taxon>
        <taxon>Agaricomycetidae</taxon>
        <taxon>Agaricales</taxon>
        <taxon>Agaricineae</taxon>
        <taxon>Crepidotaceae</taxon>
        <taxon>Crepidotus</taxon>
    </lineage>
</organism>
<keyword evidence="3" id="KW-1185">Reference proteome</keyword>
<comment type="caution">
    <text evidence="2">The sequence shown here is derived from an EMBL/GenBank/DDBJ whole genome shotgun (WGS) entry which is preliminary data.</text>
</comment>
<evidence type="ECO:0000256" key="1">
    <source>
        <dbReference type="SAM" id="MobiDB-lite"/>
    </source>
</evidence>